<protein>
    <submittedName>
        <fullName evidence="2">Uncharacterized protein</fullName>
    </submittedName>
</protein>
<reference evidence="2 3" key="1">
    <citation type="journal article" date="2023" name="Life. Sci Alliance">
        <title>Evolutionary insights into 3D genome organization and epigenetic landscape of Vigna mungo.</title>
        <authorList>
            <person name="Junaid A."/>
            <person name="Singh B."/>
            <person name="Bhatia S."/>
        </authorList>
    </citation>
    <scope>NUCLEOTIDE SEQUENCE [LARGE SCALE GENOMIC DNA]</scope>
    <source>
        <strain evidence="2">Urdbean</strain>
    </source>
</reference>
<dbReference type="InterPro" id="IPR045026">
    <property type="entry name" value="LIMYB"/>
</dbReference>
<feature type="region of interest" description="Disordered" evidence="1">
    <location>
        <begin position="25"/>
        <end position="57"/>
    </location>
</feature>
<gene>
    <name evidence="2" type="ORF">V8G54_017913</name>
</gene>
<feature type="compositionally biased region" description="Polar residues" evidence="1">
    <location>
        <begin position="39"/>
        <end position="53"/>
    </location>
</feature>
<dbReference type="Proteomes" id="UP001374535">
    <property type="component" value="Chromosome 6"/>
</dbReference>
<proteinExistence type="predicted"/>
<keyword evidence="3" id="KW-1185">Reference proteome</keyword>
<dbReference type="PANTHER" id="PTHR47584">
    <property type="match status" value="1"/>
</dbReference>
<evidence type="ECO:0000313" key="2">
    <source>
        <dbReference type="EMBL" id="WVZ04567.1"/>
    </source>
</evidence>
<evidence type="ECO:0000256" key="1">
    <source>
        <dbReference type="SAM" id="MobiDB-lite"/>
    </source>
</evidence>
<accession>A0AAQ3N8P0</accession>
<dbReference type="PANTHER" id="PTHR47584:SF4">
    <property type="entry name" value="(RAPE) HYPOTHETICAL PROTEIN"/>
    <property type="match status" value="1"/>
</dbReference>
<organism evidence="2 3">
    <name type="scientific">Vigna mungo</name>
    <name type="common">Black gram</name>
    <name type="synonym">Phaseolus mungo</name>
    <dbReference type="NCBI Taxonomy" id="3915"/>
    <lineage>
        <taxon>Eukaryota</taxon>
        <taxon>Viridiplantae</taxon>
        <taxon>Streptophyta</taxon>
        <taxon>Embryophyta</taxon>
        <taxon>Tracheophyta</taxon>
        <taxon>Spermatophyta</taxon>
        <taxon>Magnoliopsida</taxon>
        <taxon>eudicotyledons</taxon>
        <taxon>Gunneridae</taxon>
        <taxon>Pentapetalae</taxon>
        <taxon>rosids</taxon>
        <taxon>fabids</taxon>
        <taxon>Fabales</taxon>
        <taxon>Fabaceae</taxon>
        <taxon>Papilionoideae</taxon>
        <taxon>50 kb inversion clade</taxon>
        <taxon>NPAAA clade</taxon>
        <taxon>indigoferoid/millettioid clade</taxon>
        <taxon>Phaseoleae</taxon>
        <taxon>Vigna</taxon>
    </lineage>
</organism>
<dbReference type="AlphaFoldDB" id="A0AAQ3N8P0"/>
<sequence>MSLLFAYRFSPNPCFLFEIHIPVRHQRRSRGRASSRQQTVPPNTNQTSANPNQAHKDSIRVRMELLRYQPPRETGCRCHRNHCDTVRIPTLRELEIGNPFPHGHTQHHKTRTNPNRCCAVWKRSRKANRNVIADAMLKIVAASKMRANAILKNEDRFSISKCIKVLDELQGVDEQFYFLALDLFENNSSAREIFISLKGDKSQHGHEHQKNMNEVGFAKSYVHWMGD</sequence>
<name>A0AAQ3N8P0_VIGMU</name>
<evidence type="ECO:0000313" key="3">
    <source>
        <dbReference type="Proteomes" id="UP001374535"/>
    </source>
</evidence>
<dbReference type="EMBL" id="CP144695">
    <property type="protein sequence ID" value="WVZ04567.1"/>
    <property type="molecule type" value="Genomic_DNA"/>
</dbReference>